<dbReference type="PANTHER" id="PTHR35849:SF2">
    <property type="entry name" value="BLR2341 PROTEIN"/>
    <property type="match status" value="1"/>
</dbReference>
<dbReference type="STRING" id="265719.SAMN04488509_11416"/>
<dbReference type="OrthoDB" id="3296574at2"/>
<keyword evidence="3" id="KW-1185">Reference proteome</keyword>
<dbReference type="Gene3D" id="3.30.750.24">
    <property type="entry name" value="STAS domain"/>
    <property type="match status" value="1"/>
</dbReference>
<proteinExistence type="predicted"/>
<name>A0A1G6ZHL4_9GAMM</name>
<evidence type="ECO:0000313" key="2">
    <source>
        <dbReference type="EMBL" id="SDE02204.1"/>
    </source>
</evidence>
<organism evidence="2 3">
    <name type="scientific">Aquimonas voraii</name>
    <dbReference type="NCBI Taxonomy" id="265719"/>
    <lineage>
        <taxon>Bacteria</taxon>
        <taxon>Pseudomonadati</taxon>
        <taxon>Pseudomonadota</taxon>
        <taxon>Gammaproteobacteria</taxon>
        <taxon>Lysobacterales</taxon>
        <taxon>Lysobacteraceae</taxon>
        <taxon>Aquimonas</taxon>
    </lineage>
</organism>
<protein>
    <submittedName>
        <fullName evidence="2">Anti-anti-sigma regulatory factor (Antagonist of anti-sigma factor)</fullName>
    </submittedName>
</protein>
<dbReference type="InterPro" id="IPR052746">
    <property type="entry name" value="MlaB_ABC_Transporter"/>
</dbReference>
<dbReference type="PROSITE" id="PS50801">
    <property type="entry name" value="STAS"/>
    <property type="match status" value="1"/>
</dbReference>
<reference evidence="2 3" key="1">
    <citation type="submission" date="2016-10" db="EMBL/GenBank/DDBJ databases">
        <authorList>
            <person name="de Groot N.N."/>
        </authorList>
    </citation>
    <scope>NUCLEOTIDE SEQUENCE [LARGE SCALE GENOMIC DNA]</scope>
    <source>
        <strain evidence="2 3">DSM 16957</strain>
    </source>
</reference>
<dbReference type="PANTHER" id="PTHR35849">
    <property type="entry name" value="BLR2341 PROTEIN"/>
    <property type="match status" value="1"/>
</dbReference>
<dbReference type="AlphaFoldDB" id="A0A1G6ZHL4"/>
<dbReference type="InterPro" id="IPR058548">
    <property type="entry name" value="MlaB-like_STAS"/>
</dbReference>
<dbReference type="EMBL" id="FNAG01000014">
    <property type="protein sequence ID" value="SDE02204.1"/>
    <property type="molecule type" value="Genomic_DNA"/>
</dbReference>
<feature type="domain" description="STAS" evidence="1">
    <location>
        <begin position="1"/>
        <end position="67"/>
    </location>
</feature>
<dbReference type="Pfam" id="PF13466">
    <property type="entry name" value="STAS_2"/>
    <property type="match status" value="1"/>
</dbReference>
<sequence length="97" mass="10516">MIAWTLPESLTIQSVVGVREALLQLLSGPADVFELDGRGVQEIDGAGVQLLLATAKEAELRGMQLRLQRSARLAATLTLLALEHRFTPPEPATQVRT</sequence>
<evidence type="ECO:0000259" key="1">
    <source>
        <dbReference type="PROSITE" id="PS50801"/>
    </source>
</evidence>
<dbReference type="InterPro" id="IPR002645">
    <property type="entry name" value="STAS_dom"/>
</dbReference>
<dbReference type="SUPFAM" id="SSF52091">
    <property type="entry name" value="SpoIIaa-like"/>
    <property type="match status" value="1"/>
</dbReference>
<dbReference type="RefSeq" id="WP_091245028.1">
    <property type="nucleotide sequence ID" value="NZ_FNAG01000014.1"/>
</dbReference>
<accession>A0A1G6ZHL4</accession>
<dbReference type="InterPro" id="IPR036513">
    <property type="entry name" value="STAS_dom_sf"/>
</dbReference>
<dbReference type="Proteomes" id="UP000199603">
    <property type="component" value="Unassembled WGS sequence"/>
</dbReference>
<gene>
    <name evidence="2" type="ORF">SAMN04488509_11416</name>
</gene>
<evidence type="ECO:0000313" key="3">
    <source>
        <dbReference type="Proteomes" id="UP000199603"/>
    </source>
</evidence>